<dbReference type="GO" id="GO:0004527">
    <property type="term" value="F:exonuclease activity"/>
    <property type="evidence" value="ECO:0007669"/>
    <property type="project" value="UniProtKB-KW"/>
</dbReference>
<protein>
    <submittedName>
        <fullName evidence="1">Exonuclease</fullName>
    </submittedName>
</protein>
<reference evidence="1" key="1">
    <citation type="journal article" date="2024" name="Can. J. Microbiol.">
        <title>Biological and genomic characteristics of three novel bacteriophages and a phage-plasmid of Klebsiella pneumoniae.</title>
        <authorList>
            <person name="Uskudar-Guclu A."/>
            <person name="Unlu S."/>
            <person name="Salih-Dogan H."/>
            <person name="Yalcin S."/>
            <person name="Basustaoglu A."/>
        </authorList>
    </citation>
    <scope>NUCLEOTIDE SEQUENCE</scope>
</reference>
<keyword evidence="1" id="KW-0540">Nuclease</keyword>
<dbReference type="EMBL" id="OQ790078">
    <property type="protein sequence ID" value="WJE88342.1"/>
    <property type="molecule type" value="Genomic_DNA"/>
</dbReference>
<keyword evidence="1" id="KW-0378">Hydrolase</keyword>
<accession>A0AAT9V597</accession>
<proteinExistence type="predicted"/>
<keyword evidence="1" id="KW-0269">Exonuclease</keyword>
<sequence>MAETLSGNKRGCDRGRIGIVYLPESRKVPTPSRTFQQKIWE</sequence>
<organism evidence="1">
    <name type="scientific">Klebsiella phage Kpn74</name>
    <dbReference type="NCBI Taxonomy" id="3044026"/>
    <lineage>
        <taxon>Viruses</taxon>
        <taxon>Duplodnaviria</taxon>
        <taxon>Heunggongvirae</taxon>
        <taxon>Uroviricota</taxon>
        <taxon>Caudoviricetes</taxon>
    </lineage>
</organism>
<evidence type="ECO:0000313" key="1">
    <source>
        <dbReference type="EMBL" id="WJE88342.1"/>
    </source>
</evidence>
<name>A0AAT9V597_9CAUD</name>